<comment type="caution">
    <text evidence="1">The sequence shown here is derived from an EMBL/GenBank/DDBJ whole genome shotgun (WGS) entry which is preliminary data.</text>
</comment>
<sequence length="67" mass="8036">MEEYALKIQAEKDRRKNVVNRKQAMHRIVDRAQFTKAMQCLKMTPVDVNVLFSVFDFELEHKIEVLR</sequence>
<organism evidence="1 2">
    <name type="scientific">Aphanomyces astaci</name>
    <name type="common">Crayfish plague agent</name>
    <dbReference type="NCBI Taxonomy" id="112090"/>
    <lineage>
        <taxon>Eukaryota</taxon>
        <taxon>Sar</taxon>
        <taxon>Stramenopiles</taxon>
        <taxon>Oomycota</taxon>
        <taxon>Saprolegniomycetes</taxon>
        <taxon>Saprolegniales</taxon>
        <taxon>Verrucalvaceae</taxon>
        <taxon>Aphanomyces</taxon>
    </lineage>
</organism>
<gene>
    <name evidence="1" type="ORF">DYB37_011392</name>
</gene>
<accession>A0A3R7B1N7</accession>
<evidence type="ECO:0000313" key="2">
    <source>
        <dbReference type="Proteomes" id="UP000285430"/>
    </source>
</evidence>
<dbReference type="Proteomes" id="UP000285430">
    <property type="component" value="Unassembled WGS sequence"/>
</dbReference>
<evidence type="ECO:0000313" key="1">
    <source>
        <dbReference type="EMBL" id="RHZ15477.1"/>
    </source>
</evidence>
<dbReference type="AlphaFoldDB" id="A0A3R7B1N7"/>
<proteinExistence type="predicted"/>
<name>A0A3R7B1N7_APHAT</name>
<protein>
    <submittedName>
        <fullName evidence="1">Uncharacterized protein</fullName>
    </submittedName>
</protein>
<dbReference type="EMBL" id="QUTH01004120">
    <property type="protein sequence ID" value="RHZ15477.1"/>
    <property type="molecule type" value="Genomic_DNA"/>
</dbReference>
<reference evidence="1 2" key="1">
    <citation type="submission" date="2018-08" db="EMBL/GenBank/DDBJ databases">
        <title>Aphanomyces genome sequencing and annotation.</title>
        <authorList>
            <person name="Minardi D."/>
            <person name="Oidtmann B."/>
            <person name="Van Der Giezen M."/>
            <person name="Studholme D.J."/>
        </authorList>
    </citation>
    <scope>NUCLEOTIDE SEQUENCE [LARGE SCALE GENOMIC DNA]</scope>
    <source>
        <strain evidence="1 2">Da</strain>
    </source>
</reference>